<dbReference type="InterPro" id="IPR027640">
    <property type="entry name" value="Kinesin-like_fam"/>
</dbReference>
<comment type="caution">
    <text evidence="12">The sequence shown here is derived from an EMBL/GenBank/DDBJ whole genome shotgun (WGS) entry which is preliminary data.</text>
</comment>
<dbReference type="PROSITE" id="PS50067">
    <property type="entry name" value="KINESIN_MOTOR_2"/>
    <property type="match status" value="1"/>
</dbReference>
<dbReference type="GO" id="GO:0007019">
    <property type="term" value="P:microtubule depolymerization"/>
    <property type="evidence" value="ECO:0007669"/>
    <property type="project" value="TreeGrafter"/>
</dbReference>
<dbReference type="EMBL" id="JASMQC010000013">
    <property type="protein sequence ID" value="KAK1941028.1"/>
    <property type="molecule type" value="Genomic_DNA"/>
</dbReference>
<comment type="subcellular location">
    <subcellularLocation>
        <location evidence="1">Cytoplasm</location>
        <location evidence="1">Cytoskeleton</location>
    </subcellularLocation>
</comment>
<dbReference type="PRINTS" id="PR00380">
    <property type="entry name" value="KINESINHEAVY"/>
</dbReference>
<dbReference type="GO" id="GO:0005524">
    <property type="term" value="F:ATP binding"/>
    <property type="evidence" value="ECO:0007669"/>
    <property type="project" value="UniProtKB-UniRule"/>
</dbReference>
<feature type="region of interest" description="Disordered" evidence="10">
    <location>
        <begin position="1"/>
        <end position="33"/>
    </location>
</feature>
<keyword evidence="7" id="KW-0206">Cytoskeleton</keyword>
<reference evidence="12" key="1">
    <citation type="submission" date="2023-08" db="EMBL/GenBank/DDBJ databases">
        <title>Reference Genome Resource for the Citrus Pathogen Phytophthora citrophthora.</title>
        <authorList>
            <person name="Moller H."/>
            <person name="Coetzee B."/>
            <person name="Rose L.J."/>
            <person name="Van Niekerk J.M."/>
        </authorList>
    </citation>
    <scope>NUCLEOTIDE SEQUENCE</scope>
    <source>
        <strain evidence="12">STE-U-9442</strain>
    </source>
</reference>
<keyword evidence="13" id="KW-1185">Reference proteome</keyword>
<dbReference type="PANTHER" id="PTHR47971">
    <property type="entry name" value="KINESIN-RELATED PROTEIN 6"/>
    <property type="match status" value="1"/>
</dbReference>
<dbReference type="GO" id="GO:0007018">
    <property type="term" value="P:microtubule-based movement"/>
    <property type="evidence" value="ECO:0007669"/>
    <property type="project" value="InterPro"/>
</dbReference>
<accession>A0AAD9GMW4</accession>
<feature type="binding site" evidence="8">
    <location>
        <begin position="202"/>
        <end position="209"/>
    </location>
    <ligand>
        <name>ATP</name>
        <dbReference type="ChEBI" id="CHEBI:30616"/>
    </ligand>
</feature>
<protein>
    <recommendedName>
        <fullName evidence="9">Kinesin-like protein</fullName>
    </recommendedName>
</protein>
<keyword evidence="6 8" id="KW-0505">Motor protein</keyword>
<sequence>MDALNEIKRKREARRAQQAVEKRRVEKELKEHGDDAGYKFRRLIQQYRDALPPFQQPNQLQQLPQLSLTASIQPPPTPTILVDGSEAPRLSVFIRKRPLARKELKAKGYDIISCLFAEEEISKNDSNSMALLRRELVCHEPKLRVDCSETLENHQFRFDGVFDELQENSKVYNTTVGPMVPYLVSEATATKKTTSLTVFAYGQTGSGKTYTMKSIYRQAAVDLFQQLDELQARVNVGVSFYEIYMNNVNDLLNGRSRVQLMEDGDGAVQLPGLKELPATSADELLELVQLGEQARATSANAVHDESSRSHALLRVTLYTNGNNNSALARLFMVDLAGSERASDTQSDKKSTRMEGAEINKSLLALKECIRALDRGATHIPFRQSKLTQLLRDSFLSQNSKTIMIATISPCSESSNHTLNTLRYADRLKEIGAT</sequence>
<evidence type="ECO:0000256" key="5">
    <source>
        <dbReference type="ARBA" id="ARBA00022840"/>
    </source>
</evidence>
<dbReference type="AlphaFoldDB" id="A0AAD9GMW4"/>
<dbReference type="CDD" id="cd01367">
    <property type="entry name" value="KISc_KIF2_like"/>
    <property type="match status" value="1"/>
</dbReference>
<keyword evidence="4 8" id="KW-0547">Nucleotide-binding</keyword>
<organism evidence="12 13">
    <name type="scientific">Phytophthora citrophthora</name>
    <dbReference type="NCBI Taxonomy" id="4793"/>
    <lineage>
        <taxon>Eukaryota</taxon>
        <taxon>Sar</taxon>
        <taxon>Stramenopiles</taxon>
        <taxon>Oomycota</taxon>
        <taxon>Peronosporomycetes</taxon>
        <taxon>Peronosporales</taxon>
        <taxon>Peronosporaceae</taxon>
        <taxon>Phytophthora</taxon>
    </lineage>
</organism>
<keyword evidence="5 8" id="KW-0067">ATP-binding</keyword>
<dbReference type="Gene3D" id="3.40.850.10">
    <property type="entry name" value="Kinesin motor domain"/>
    <property type="match status" value="1"/>
</dbReference>
<dbReference type="GO" id="GO:0005874">
    <property type="term" value="C:microtubule"/>
    <property type="evidence" value="ECO:0007669"/>
    <property type="project" value="UniProtKB-KW"/>
</dbReference>
<evidence type="ECO:0000256" key="1">
    <source>
        <dbReference type="ARBA" id="ARBA00004245"/>
    </source>
</evidence>
<dbReference type="InterPro" id="IPR001752">
    <property type="entry name" value="Kinesin_motor_dom"/>
</dbReference>
<keyword evidence="3 9" id="KW-0493">Microtubule</keyword>
<keyword evidence="2" id="KW-0963">Cytoplasm</keyword>
<evidence type="ECO:0000313" key="13">
    <source>
        <dbReference type="Proteomes" id="UP001259832"/>
    </source>
</evidence>
<evidence type="ECO:0000256" key="10">
    <source>
        <dbReference type="SAM" id="MobiDB-lite"/>
    </source>
</evidence>
<evidence type="ECO:0000256" key="4">
    <source>
        <dbReference type="ARBA" id="ARBA00022741"/>
    </source>
</evidence>
<evidence type="ECO:0000256" key="8">
    <source>
        <dbReference type="PROSITE-ProRule" id="PRU00283"/>
    </source>
</evidence>
<dbReference type="Pfam" id="PF00225">
    <property type="entry name" value="Kinesin"/>
    <property type="match status" value="1"/>
</dbReference>
<evidence type="ECO:0000256" key="7">
    <source>
        <dbReference type="ARBA" id="ARBA00023212"/>
    </source>
</evidence>
<dbReference type="InterPro" id="IPR027417">
    <property type="entry name" value="P-loop_NTPase"/>
</dbReference>
<dbReference type="SUPFAM" id="SSF52540">
    <property type="entry name" value="P-loop containing nucleoside triphosphate hydrolases"/>
    <property type="match status" value="1"/>
</dbReference>
<dbReference type="GO" id="GO:0003777">
    <property type="term" value="F:microtubule motor activity"/>
    <property type="evidence" value="ECO:0007669"/>
    <property type="project" value="InterPro"/>
</dbReference>
<dbReference type="GO" id="GO:0008017">
    <property type="term" value="F:microtubule binding"/>
    <property type="evidence" value="ECO:0007669"/>
    <property type="project" value="InterPro"/>
</dbReference>
<gene>
    <name evidence="12" type="ORF">P3T76_007734</name>
</gene>
<feature type="compositionally biased region" description="Basic and acidic residues" evidence="10">
    <location>
        <begin position="20"/>
        <end position="33"/>
    </location>
</feature>
<dbReference type="SMART" id="SM00129">
    <property type="entry name" value="KISc"/>
    <property type="match status" value="1"/>
</dbReference>
<dbReference type="PROSITE" id="PS00411">
    <property type="entry name" value="KINESIN_MOTOR_1"/>
    <property type="match status" value="1"/>
</dbReference>
<dbReference type="InterPro" id="IPR036961">
    <property type="entry name" value="Kinesin_motor_dom_sf"/>
</dbReference>
<evidence type="ECO:0000256" key="6">
    <source>
        <dbReference type="ARBA" id="ARBA00023175"/>
    </source>
</evidence>
<evidence type="ECO:0000256" key="3">
    <source>
        <dbReference type="ARBA" id="ARBA00022701"/>
    </source>
</evidence>
<proteinExistence type="inferred from homology"/>
<dbReference type="PANTHER" id="PTHR47971:SF8">
    <property type="entry name" value="KINESIN-LIKE PROTEIN"/>
    <property type="match status" value="1"/>
</dbReference>
<evidence type="ECO:0000256" key="2">
    <source>
        <dbReference type="ARBA" id="ARBA00022490"/>
    </source>
</evidence>
<evidence type="ECO:0000259" key="11">
    <source>
        <dbReference type="PROSITE" id="PS50067"/>
    </source>
</evidence>
<evidence type="ECO:0000256" key="9">
    <source>
        <dbReference type="RuleBase" id="RU000394"/>
    </source>
</evidence>
<dbReference type="FunFam" id="3.40.850.10:FF:000081">
    <property type="entry name" value="Kinesin-13, putative"/>
    <property type="match status" value="1"/>
</dbReference>
<name>A0AAD9GMW4_9STRA</name>
<dbReference type="InterPro" id="IPR019821">
    <property type="entry name" value="Kinesin_motor_CS"/>
</dbReference>
<evidence type="ECO:0000313" key="12">
    <source>
        <dbReference type="EMBL" id="KAK1941028.1"/>
    </source>
</evidence>
<feature type="domain" description="Kinesin motor" evidence="11">
    <location>
        <begin position="89"/>
        <end position="430"/>
    </location>
</feature>
<dbReference type="Proteomes" id="UP001259832">
    <property type="component" value="Unassembled WGS sequence"/>
</dbReference>
<comment type="similarity">
    <text evidence="8 9">Belongs to the TRAFAC class myosin-kinesin ATPase superfamily. Kinesin family.</text>
</comment>